<dbReference type="Proteomes" id="UP000191931">
    <property type="component" value="Unassembled WGS sequence"/>
</dbReference>
<keyword evidence="2" id="KW-1185">Reference proteome</keyword>
<proteinExistence type="predicted"/>
<dbReference type="STRING" id="1246637.MTBBW1_1470016"/>
<dbReference type="RefSeq" id="WP_080805135.1">
    <property type="nucleotide sequence ID" value="NZ_LT828549.1"/>
</dbReference>
<protein>
    <submittedName>
        <fullName evidence="1">Uncharacterized protein</fullName>
    </submittedName>
</protein>
<sequence length="104" mass="12322">MIFDVNTFVCRIKTATLFEILYRLNRKYLCLKLKRNLNRGSEFPETDADYILEKNTTRLPSFHKLQIMTYNAPMLKSGGVELNVDNEFVHFEKQARDIIFPAFR</sequence>
<gene>
    <name evidence="1" type="ORF">MTBBW1_1470016</name>
</gene>
<organism evidence="1 2">
    <name type="scientific">Desulfamplus magnetovallimortis</name>
    <dbReference type="NCBI Taxonomy" id="1246637"/>
    <lineage>
        <taxon>Bacteria</taxon>
        <taxon>Pseudomonadati</taxon>
        <taxon>Thermodesulfobacteriota</taxon>
        <taxon>Desulfobacteria</taxon>
        <taxon>Desulfobacterales</taxon>
        <taxon>Desulfobacteraceae</taxon>
        <taxon>Desulfamplus</taxon>
    </lineage>
</organism>
<dbReference type="EMBL" id="FWEV01000054">
    <property type="protein sequence ID" value="SLM28703.1"/>
    <property type="molecule type" value="Genomic_DNA"/>
</dbReference>
<evidence type="ECO:0000313" key="1">
    <source>
        <dbReference type="EMBL" id="SLM28703.1"/>
    </source>
</evidence>
<name>A0A1W1H8C0_9BACT</name>
<accession>A0A1W1H8C0</accession>
<reference evidence="1 2" key="1">
    <citation type="submission" date="2017-03" db="EMBL/GenBank/DDBJ databases">
        <authorList>
            <person name="Afonso C.L."/>
            <person name="Miller P.J."/>
            <person name="Scott M.A."/>
            <person name="Spackman E."/>
            <person name="Goraichik I."/>
            <person name="Dimitrov K.M."/>
            <person name="Suarez D.L."/>
            <person name="Swayne D.E."/>
        </authorList>
    </citation>
    <scope>NUCLEOTIDE SEQUENCE [LARGE SCALE GENOMIC DNA]</scope>
    <source>
        <strain evidence="1">PRJEB14757</strain>
    </source>
</reference>
<evidence type="ECO:0000313" key="2">
    <source>
        <dbReference type="Proteomes" id="UP000191931"/>
    </source>
</evidence>
<dbReference type="AlphaFoldDB" id="A0A1W1H8C0"/>